<comment type="function">
    <text evidence="10">May be a heme chaperone, appears to bind heme. Homologous bacterial proteins do not have oxygen-independent coproporphyrinogen-III oxidase activity. Binds 1 [4Fe-4S] cluster. The cluster is coordinated with 3 cysteines and an exchangeable S-adenosyl-L-methionine.</text>
</comment>
<dbReference type="AlphaFoldDB" id="A0AAV9I2X3"/>
<dbReference type="SFLD" id="SFLDS00029">
    <property type="entry name" value="Radical_SAM"/>
    <property type="match status" value="1"/>
</dbReference>
<feature type="domain" description="Radical SAM core" evidence="11">
    <location>
        <begin position="48"/>
        <end position="291"/>
    </location>
</feature>
<keyword evidence="6" id="KW-0408">Iron</keyword>
<reference evidence="12 13" key="1">
    <citation type="submission" date="2022-07" db="EMBL/GenBank/DDBJ databases">
        <title>Genome-wide signatures of adaptation to extreme environments.</title>
        <authorList>
            <person name="Cho C.H."/>
            <person name="Yoon H.S."/>
        </authorList>
    </citation>
    <scope>NUCLEOTIDE SEQUENCE [LARGE SCALE GENOMIC DNA]</scope>
    <source>
        <strain evidence="12 13">108.79 E11</strain>
    </source>
</reference>
<comment type="similarity">
    <text evidence="1">Belongs to the anaerobic coproporphyrinogen-III oxidase family. HemW subfamily.</text>
</comment>
<dbReference type="SUPFAM" id="SSF102114">
    <property type="entry name" value="Radical SAM enzymes"/>
    <property type="match status" value="1"/>
</dbReference>
<keyword evidence="8" id="KW-0143">Chaperone</keyword>
<evidence type="ECO:0000313" key="13">
    <source>
        <dbReference type="Proteomes" id="UP001300502"/>
    </source>
</evidence>
<evidence type="ECO:0000256" key="6">
    <source>
        <dbReference type="ARBA" id="ARBA00023004"/>
    </source>
</evidence>
<dbReference type="PANTHER" id="PTHR13932:SF5">
    <property type="entry name" value="RADICAL S-ADENOSYL METHIONINE DOMAIN-CONTAINING PROTEIN 1, MITOCHONDRIAL"/>
    <property type="match status" value="1"/>
</dbReference>
<accession>A0AAV9I2X3</accession>
<evidence type="ECO:0000256" key="3">
    <source>
        <dbReference type="ARBA" id="ARBA00022617"/>
    </source>
</evidence>
<dbReference type="InterPro" id="IPR004559">
    <property type="entry name" value="HemW-like"/>
</dbReference>
<dbReference type="SFLD" id="SFLDG01065">
    <property type="entry name" value="anaerobic_coproporphyrinogen-I"/>
    <property type="match status" value="1"/>
</dbReference>
<keyword evidence="5" id="KW-0479">Metal-binding</keyword>
<dbReference type="Gene3D" id="3.20.20.70">
    <property type="entry name" value="Aldolase class I"/>
    <property type="match status" value="1"/>
</dbReference>
<dbReference type="InterPro" id="IPR006638">
    <property type="entry name" value="Elp3/MiaA/NifB-like_rSAM"/>
</dbReference>
<dbReference type="GO" id="GO:0051539">
    <property type="term" value="F:4 iron, 4 sulfur cluster binding"/>
    <property type="evidence" value="ECO:0007669"/>
    <property type="project" value="InterPro"/>
</dbReference>
<dbReference type="Pfam" id="PF04055">
    <property type="entry name" value="Radical_SAM"/>
    <property type="match status" value="1"/>
</dbReference>
<dbReference type="InterPro" id="IPR010723">
    <property type="entry name" value="HemN_C"/>
</dbReference>
<evidence type="ECO:0000313" key="12">
    <source>
        <dbReference type="EMBL" id="KAK4522753.1"/>
    </source>
</evidence>
<comment type="caution">
    <text evidence="12">The sequence shown here is derived from an EMBL/GenBank/DDBJ whole genome shotgun (WGS) entry which is preliminary data.</text>
</comment>
<dbReference type="Pfam" id="PF06969">
    <property type="entry name" value="HemN_C"/>
    <property type="match status" value="1"/>
</dbReference>
<dbReference type="SFLD" id="SFLDG01082">
    <property type="entry name" value="B12-binding_domain_containing"/>
    <property type="match status" value="1"/>
</dbReference>
<evidence type="ECO:0000256" key="1">
    <source>
        <dbReference type="ARBA" id="ARBA00006100"/>
    </source>
</evidence>
<dbReference type="InterPro" id="IPR013785">
    <property type="entry name" value="Aldolase_TIM"/>
</dbReference>
<dbReference type="InterPro" id="IPR058240">
    <property type="entry name" value="rSAM_sf"/>
</dbReference>
<evidence type="ECO:0000256" key="2">
    <source>
        <dbReference type="ARBA" id="ARBA00014678"/>
    </source>
</evidence>
<evidence type="ECO:0000256" key="10">
    <source>
        <dbReference type="ARBA" id="ARBA00045130"/>
    </source>
</evidence>
<dbReference type="GO" id="GO:0006779">
    <property type="term" value="P:porphyrin-containing compound biosynthetic process"/>
    <property type="evidence" value="ECO:0007669"/>
    <property type="project" value="InterPro"/>
</dbReference>
<dbReference type="PROSITE" id="PS51918">
    <property type="entry name" value="RADICAL_SAM"/>
    <property type="match status" value="1"/>
</dbReference>
<dbReference type="Proteomes" id="UP001300502">
    <property type="component" value="Unassembled WGS sequence"/>
</dbReference>
<protein>
    <recommendedName>
        <fullName evidence="2">Radical S-adenosyl methionine domain-containing protein 1, mitochondrial</fullName>
    </recommendedName>
    <alternativeName>
        <fullName evidence="9">Putative heme chaperone</fullName>
    </alternativeName>
</protein>
<gene>
    <name evidence="12" type="ORF">GAYE_PCTG14G0643</name>
</gene>
<proteinExistence type="inferred from homology"/>
<dbReference type="SFLD" id="SFLDF00288">
    <property type="entry name" value="HemN-like__clustered_with_nucl"/>
    <property type="match status" value="1"/>
</dbReference>
<evidence type="ECO:0000256" key="9">
    <source>
        <dbReference type="ARBA" id="ARBA00033094"/>
    </source>
</evidence>
<dbReference type="PANTHER" id="PTHR13932">
    <property type="entry name" value="COPROPORPHYRINIGEN III OXIDASE"/>
    <property type="match status" value="1"/>
</dbReference>
<dbReference type="SMART" id="SM00729">
    <property type="entry name" value="Elp3"/>
    <property type="match status" value="1"/>
</dbReference>
<organism evidence="12 13">
    <name type="scientific">Galdieria yellowstonensis</name>
    <dbReference type="NCBI Taxonomy" id="3028027"/>
    <lineage>
        <taxon>Eukaryota</taxon>
        <taxon>Rhodophyta</taxon>
        <taxon>Bangiophyceae</taxon>
        <taxon>Galdieriales</taxon>
        <taxon>Galdieriaceae</taxon>
        <taxon>Galdieria</taxon>
    </lineage>
</organism>
<dbReference type="InterPro" id="IPR007197">
    <property type="entry name" value="rSAM"/>
</dbReference>
<evidence type="ECO:0000256" key="4">
    <source>
        <dbReference type="ARBA" id="ARBA00022691"/>
    </source>
</evidence>
<dbReference type="InterPro" id="IPR034505">
    <property type="entry name" value="Coproporphyrinogen-III_oxidase"/>
</dbReference>
<dbReference type="GO" id="GO:0046872">
    <property type="term" value="F:metal ion binding"/>
    <property type="evidence" value="ECO:0007669"/>
    <property type="project" value="UniProtKB-KW"/>
</dbReference>
<evidence type="ECO:0000256" key="8">
    <source>
        <dbReference type="ARBA" id="ARBA00023186"/>
    </source>
</evidence>
<evidence type="ECO:0000256" key="7">
    <source>
        <dbReference type="ARBA" id="ARBA00023014"/>
    </source>
</evidence>
<dbReference type="GO" id="GO:0005737">
    <property type="term" value="C:cytoplasm"/>
    <property type="evidence" value="ECO:0007669"/>
    <property type="project" value="InterPro"/>
</dbReference>
<keyword evidence="3" id="KW-0349">Heme</keyword>
<dbReference type="GO" id="GO:0004109">
    <property type="term" value="F:coproporphyrinogen oxidase activity"/>
    <property type="evidence" value="ECO:0007669"/>
    <property type="project" value="InterPro"/>
</dbReference>
<dbReference type="NCBIfam" id="TIGR00539">
    <property type="entry name" value="hemN_rel"/>
    <property type="match status" value="1"/>
</dbReference>
<evidence type="ECO:0000256" key="5">
    <source>
        <dbReference type="ARBA" id="ARBA00022723"/>
    </source>
</evidence>
<keyword evidence="7" id="KW-0411">Iron-sulfur</keyword>
<evidence type="ECO:0000259" key="11">
    <source>
        <dbReference type="PROSITE" id="PS51918"/>
    </source>
</evidence>
<name>A0AAV9I2X3_9RHOD</name>
<keyword evidence="13" id="KW-1185">Reference proteome</keyword>
<dbReference type="SFLD" id="SFLDF00562">
    <property type="entry name" value="HemN-like__clustered_with_heat"/>
    <property type="match status" value="1"/>
</dbReference>
<sequence length="460" mass="53024">MKQSSSFVKRLGFIKPCLFKYFSTRHKPQTLFRRMMLCHNTSLLENTTDWTLPKSAYIHIPFCVRKCLYCDFAVVAGTTNLNLYDTYIEHLLKEIETTLSYFKRKYQKLPALETLYIGGGTPSVLSYIHLQRIVDKLQQYVDFAPTSEFTVEMDPGTFDLSKARQFRNLGVNRVSIGVQSFDDNLLKLCGRSHNSKQVYMAWDILRTAGFTNLSLDLMSGLPYQSEEIFRDSIEKAISLDPEHLSCYDLIIEQSTPFGKKYQSGVFPLPSEDEAACMYILASSRLREQGYEHYEISNYGKPAYLSKHNQTYWKNQSYYGFGMSATSYTEMKRFTRPRKLVPYFEWVKQLEKRKGELECPQESLREQAVDTLILGLRMKQGISLNTFTKLYGQSISQLVIDASQPWITSGHMLEIYNRNGQLEGLALKDPEGFLLQNSILISLLEKSLWTTNSSTYPVTLS</sequence>
<dbReference type="EMBL" id="JANCYU010000007">
    <property type="protein sequence ID" value="KAK4522753.1"/>
    <property type="molecule type" value="Genomic_DNA"/>
</dbReference>
<keyword evidence="4" id="KW-0949">S-adenosyl-L-methionine</keyword>